<name>A0A0R0CXN3_9GAMM</name>
<dbReference type="PATRIC" id="fig|405446.3.peg.60"/>
<evidence type="ECO:0008006" key="3">
    <source>
        <dbReference type="Google" id="ProtNLM"/>
    </source>
</evidence>
<accession>A0A0R0CXN3</accession>
<dbReference type="Proteomes" id="UP000051863">
    <property type="component" value="Unassembled WGS sequence"/>
</dbReference>
<organism evidence="1 2">
    <name type="scientific">Stenotrophomonas terrae</name>
    <dbReference type="NCBI Taxonomy" id="405446"/>
    <lineage>
        <taxon>Bacteria</taxon>
        <taxon>Pseudomonadati</taxon>
        <taxon>Pseudomonadota</taxon>
        <taxon>Gammaproteobacteria</taxon>
        <taxon>Lysobacterales</taxon>
        <taxon>Lysobacteraceae</taxon>
        <taxon>Stenotrophomonas</taxon>
    </lineage>
</organism>
<dbReference type="EMBL" id="LDJJ01000010">
    <property type="protein sequence ID" value="KRG70830.1"/>
    <property type="molecule type" value="Genomic_DNA"/>
</dbReference>
<evidence type="ECO:0000313" key="2">
    <source>
        <dbReference type="Proteomes" id="UP000051863"/>
    </source>
</evidence>
<dbReference type="PROSITE" id="PS51257">
    <property type="entry name" value="PROKAR_LIPOPROTEIN"/>
    <property type="match status" value="1"/>
</dbReference>
<keyword evidence="2" id="KW-1185">Reference proteome</keyword>
<dbReference type="AlphaFoldDB" id="A0A0R0CXN3"/>
<dbReference type="OrthoDB" id="6058505at2"/>
<sequence>MTAGTSRFVGRSPLLLGVLLLGACATRPGPLGALSNIVVTGSGVDNERDALLCDGFKPDAQQLRVFFRHAVLITPRQEHDFFLHGPCYVRGTLTTRYDSWHWELRNGGTARVTSAAGDDSFLLADPREESSLGDE</sequence>
<comment type="caution">
    <text evidence="1">The sequence shown here is derived from an EMBL/GenBank/DDBJ whole genome shotgun (WGS) entry which is preliminary data.</text>
</comment>
<evidence type="ECO:0000313" key="1">
    <source>
        <dbReference type="EMBL" id="KRG70830.1"/>
    </source>
</evidence>
<protein>
    <recommendedName>
        <fullName evidence="3">Lipoprotein</fullName>
    </recommendedName>
</protein>
<reference evidence="1 2" key="1">
    <citation type="submission" date="2015-05" db="EMBL/GenBank/DDBJ databases">
        <title>Genome sequencing and analysis of members of genus Stenotrophomonas.</title>
        <authorList>
            <person name="Patil P.P."/>
            <person name="Midha S."/>
            <person name="Patil P.B."/>
        </authorList>
    </citation>
    <scope>NUCLEOTIDE SEQUENCE [LARGE SCALE GENOMIC DNA]</scope>
    <source>
        <strain evidence="1 2">DSM 18941</strain>
    </source>
</reference>
<gene>
    <name evidence="1" type="ORF">ABB27_04170</name>
</gene>
<proteinExistence type="predicted"/>